<evidence type="ECO:0000256" key="2">
    <source>
        <dbReference type="ARBA" id="ARBA00022516"/>
    </source>
</evidence>
<evidence type="ECO:0000256" key="1">
    <source>
        <dbReference type="ARBA" id="ARBA00022475"/>
    </source>
</evidence>
<evidence type="ECO:0000256" key="5">
    <source>
        <dbReference type="ARBA" id="ARBA00022989"/>
    </source>
</evidence>
<comment type="subunit">
    <text evidence="10">Probably interacts with PlsX.</text>
</comment>
<evidence type="ECO:0000256" key="7">
    <source>
        <dbReference type="ARBA" id="ARBA00023136"/>
    </source>
</evidence>
<keyword evidence="8 10" id="KW-0594">Phospholipid biosynthesis</keyword>
<name>A0A0E4GAT4_9FIRM</name>
<keyword evidence="9 10" id="KW-1208">Phospholipid metabolism</keyword>
<keyword evidence="4 10" id="KW-0812">Transmembrane</keyword>
<reference evidence="11 12" key="1">
    <citation type="submission" date="2015-03" db="EMBL/GenBank/DDBJ databases">
        <authorList>
            <person name="Murphy D."/>
        </authorList>
    </citation>
    <scope>NUCLEOTIDE SEQUENCE [LARGE SCALE GENOMIC DNA]</scope>
    <source>
        <strain evidence="11 12">OL-4</strain>
    </source>
</reference>
<sequence>MQTVLLLMVSYLAGAIPFSYIFAHWFLDIDIREEGSGNVGSTNVLRTAGKQVALASFTGDVLKGILAAWLGMHFGGELLAALCSVAAVIGHCWPVYLGFKGGKGVATSAGIVLYLFPQGALISLVIFIIVVAISRYVSLGSILVAALLPFWMALYHKPLAILVMGAVMAGLVIFKHWENIKRLLSGSEMKIGKTTE</sequence>
<dbReference type="PANTHER" id="PTHR30309:SF0">
    <property type="entry name" value="GLYCEROL-3-PHOSPHATE ACYLTRANSFERASE-RELATED"/>
    <property type="match status" value="1"/>
</dbReference>
<feature type="transmembrane region" description="Helical" evidence="10">
    <location>
        <begin position="111"/>
        <end position="134"/>
    </location>
</feature>
<keyword evidence="11" id="KW-0012">Acyltransferase</keyword>
<keyword evidence="7 10" id="KW-0472">Membrane</keyword>
<accession>A0A0E4GAT4</accession>
<dbReference type="STRING" id="690567.787"/>
<dbReference type="Pfam" id="PF02660">
    <property type="entry name" value="G3P_acyltransf"/>
    <property type="match status" value="1"/>
</dbReference>
<dbReference type="NCBIfam" id="TIGR00023">
    <property type="entry name" value="glycerol-3-phosphate 1-O-acyltransferase PlsY"/>
    <property type="match status" value="1"/>
</dbReference>
<comment type="similarity">
    <text evidence="10">Belongs to the PlsY family.</text>
</comment>
<dbReference type="PANTHER" id="PTHR30309">
    <property type="entry name" value="INNER MEMBRANE PROTEIN YGIH"/>
    <property type="match status" value="1"/>
</dbReference>
<dbReference type="GO" id="GO:0043772">
    <property type="term" value="F:acyl-phosphate glycerol-3-phosphate acyltransferase activity"/>
    <property type="evidence" value="ECO:0007669"/>
    <property type="project" value="UniProtKB-UniRule"/>
</dbReference>
<evidence type="ECO:0000256" key="10">
    <source>
        <dbReference type="HAMAP-Rule" id="MF_01043"/>
    </source>
</evidence>
<dbReference type="OrthoDB" id="9777124at2"/>
<keyword evidence="3 10" id="KW-0808">Transferase</keyword>
<dbReference type="AlphaFoldDB" id="A0A0E4GAT4"/>
<dbReference type="GO" id="GO:0005886">
    <property type="term" value="C:plasma membrane"/>
    <property type="evidence" value="ECO:0007669"/>
    <property type="project" value="UniProtKB-SubCell"/>
</dbReference>
<dbReference type="InterPro" id="IPR003811">
    <property type="entry name" value="G3P_acylTferase_PlsY"/>
</dbReference>
<keyword evidence="5 10" id="KW-1133">Transmembrane helix</keyword>
<dbReference type="HAMAP" id="MF_01043">
    <property type="entry name" value="PlsY"/>
    <property type="match status" value="1"/>
</dbReference>
<comment type="function">
    <text evidence="10">Catalyzes the transfer of an acyl group from acyl-phosphate (acyl-PO(4)) to glycerol-3-phosphate (G3P) to form lysophosphatidic acid (LPA). This enzyme utilizes acyl-phosphate as fatty acyl donor, but not acyl-CoA or acyl-ACP.</text>
</comment>
<evidence type="ECO:0000313" key="11">
    <source>
        <dbReference type="EMBL" id="CFX21040.1"/>
    </source>
</evidence>
<dbReference type="RefSeq" id="WP_046496050.1">
    <property type="nucleotide sequence ID" value="NZ_CGIH01000010.1"/>
</dbReference>
<evidence type="ECO:0000313" key="12">
    <source>
        <dbReference type="Proteomes" id="UP000045545"/>
    </source>
</evidence>
<evidence type="ECO:0000256" key="4">
    <source>
        <dbReference type="ARBA" id="ARBA00022692"/>
    </source>
</evidence>
<dbReference type="EMBL" id="CGIH01000010">
    <property type="protein sequence ID" value="CFX21040.1"/>
    <property type="molecule type" value="Genomic_DNA"/>
</dbReference>
<comment type="pathway">
    <text evidence="10">Lipid metabolism; phospholipid metabolism.</text>
</comment>
<dbReference type="GO" id="GO:0008654">
    <property type="term" value="P:phospholipid biosynthetic process"/>
    <property type="evidence" value="ECO:0007669"/>
    <property type="project" value="UniProtKB-UniRule"/>
</dbReference>
<evidence type="ECO:0000256" key="6">
    <source>
        <dbReference type="ARBA" id="ARBA00023098"/>
    </source>
</evidence>
<dbReference type="EC" id="2.3.1.275" evidence="10"/>
<keyword evidence="2 10" id="KW-0444">Lipid biosynthesis</keyword>
<feature type="transmembrane region" description="Helical" evidence="10">
    <location>
        <begin position="6"/>
        <end position="27"/>
    </location>
</feature>
<dbReference type="SMART" id="SM01207">
    <property type="entry name" value="G3P_acyltransf"/>
    <property type="match status" value="1"/>
</dbReference>
<organism evidence="11 12">
    <name type="scientific">Syntrophomonas zehnderi OL-4</name>
    <dbReference type="NCBI Taxonomy" id="690567"/>
    <lineage>
        <taxon>Bacteria</taxon>
        <taxon>Bacillati</taxon>
        <taxon>Bacillota</taxon>
        <taxon>Clostridia</taxon>
        <taxon>Eubacteriales</taxon>
        <taxon>Syntrophomonadaceae</taxon>
        <taxon>Syntrophomonas</taxon>
    </lineage>
</organism>
<comment type="catalytic activity">
    <reaction evidence="10">
        <text>an acyl phosphate + sn-glycerol 3-phosphate = a 1-acyl-sn-glycero-3-phosphate + phosphate</text>
        <dbReference type="Rhea" id="RHEA:34075"/>
        <dbReference type="ChEBI" id="CHEBI:43474"/>
        <dbReference type="ChEBI" id="CHEBI:57597"/>
        <dbReference type="ChEBI" id="CHEBI:57970"/>
        <dbReference type="ChEBI" id="CHEBI:59918"/>
        <dbReference type="EC" id="2.3.1.275"/>
    </reaction>
</comment>
<keyword evidence="12" id="KW-1185">Reference proteome</keyword>
<keyword evidence="1 10" id="KW-1003">Cell membrane</keyword>
<protein>
    <recommendedName>
        <fullName evidence="10">Glycerol-3-phosphate acyltransferase</fullName>
    </recommendedName>
    <alternativeName>
        <fullName evidence="10">Acyl-PO4 G3P acyltransferase</fullName>
    </alternativeName>
    <alternativeName>
        <fullName evidence="10">Acyl-phosphate--glycerol-3-phosphate acyltransferase</fullName>
    </alternativeName>
    <alternativeName>
        <fullName evidence="10">G3P acyltransferase</fullName>
        <shortName evidence="10">GPAT</shortName>
        <ecNumber evidence="10">2.3.1.275</ecNumber>
    </alternativeName>
    <alternativeName>
        <fullName evidence="10">Lysophosphatidic acid synthase</fullName>
        <shortName evidence="10">LPA synthase</shortName>
    </alternativeName>
</protein>
<evidence type="ECO:0000256" key="3">
    <source>
        <dbReference type="ARBA" id="ARBA00022679"/>
    </source>
</evidence>
<proteinExistence type="inferred from homology"/>
<dbReference type="Proteomes" id="UP000045545">
    <property type="component" value="Unassembled WGS sequence"/>
</dbReference>
<comment type="subcellular location">
    <subcellularLocation>
        <location evidence="10">Cell membrane</location>
        <topology evidence="10">Multi-pass membrane protein</topology>
    </subcellularLocation>
</comment>
<feature type="transmembrane region" description="Helical" evidence="10">
    <location>
        <begin position="78"/>
        <end position="99"/>
    </location>
</feature>
<evidence type="ECO:0000256" key="9">
    <source>
        <dbReference type="ARBA" id="ARBA00023264"/>
    </source>
</evidence>
<feature type="transmembrane region" description="Helical" evidence="10">
    <location>
        <begin position="154"/>
        <end position="174"/>
    </location>
</feature>
<evidence type="ECO:0000256" key="8">
    <source>
        <dbReference type="ARBA" id="ARBA00023209"/>
    </source>
</evidence>
<gene>
    <name evidence="10" type="primary">plsY</name>
    <name evidence="11" type="ORF">787</name>
</gene>
<keyword evidence="6 10" id="KW-0443">Lipid metabolism</keyword>
<dbReference type="UniPathway" id="UPA00085"/>